<name>A0A3L9ZZ21_9FLAO</name>
<feature type="signal peptide" evidence="1">
    <location>
        <begin position="1"/>
        <end position="19"/>
    </location>
</feature>
<dbReference type="GO" id="GO:0098797">
    <property type="term" value="C:plasma membrane protein complex"/>
    <property type="evidence" value="ECO:0007669"/>
    <property type="project" value="TreeGrafter"/>
</dbReference>
<dbReference type="EMBL" id="REFH01000007">
    <property type="protein sequence ID" value="RMA77973.1"/>
    <property type="molecule type" value="Genomic_DNA"/>
</dbReference>
<dbReference type="GO" id="GO:0055085">
    <property type="term" value="P:transmembrane transport"/>
    <property type="evidence" value="ECO:0007669"/>
    <property type="project" value="InterPro"/>
</dbReference>
<dbReference type="SUPFAM" id="SSF74653">
    <property type="entry name" value="TolA/TonB C-terminal domain"/>
    <property type="match status" value="1"/>
</dbReference>
<feature type="chain" id="PRO_5018311280" evidence="1">
    <location>
        <begin position="20"/>
        <end position="319"/>
    </location>
</feature>
<dbReference type="AlphaFoldDB" id="A0A3L9ZZ21"/>
<dbReference type="InterPro" id="IPR037682">
    <property type="entry name" value="TonB_C"/>
</dbReference>
<dbReference type="InterPro" id="IPR051045">
    <property type="entry name" value="TonB-dependent_transducer"/>
</dbReference>
<feature type="domain" description="TonB C-terminal" evidence="2">
    <location>
        <begin position="244"/>
        <end position="313"/>
    </location>
</feature>
<sequence>MKKKLYIFILIFSTSLAFSQVPKIVSKKIFLDSSGNETVEDHHTSYRIIRNYSSDSDHYEINDYYKSGNIKMKVLSKNRDYMEMDGAFITYYENGKKKSISNYKDKKKIGKEFNYFDDGALRLEIEYLENEGNLAVNYKVIEFWNKERQQKVVDGNGEYRGFDLEGTFLIGLIKNGLREGKWTGSSLKQGIKIIEFYTKGKLVSGTSTDSNNIERNYTTLIEKPKPDKGLNHFYSFVSKNFTVPREFQINKISEKIIVKFIIEKDGSVTDSKIIRGINDELDKEAIRVITDYEGWTVGKMRGLPVRVSYTIPITIAGSY</sequence>
<evidence type="ECO:0000256" key="1">
    <source>
        <dbReference type="SAM" id="SignalP"/>
    </source>
</evidence>
<keyword evidence="4" id="KW-1185">Reference proteome</keyword>
<protein>
    <submittedName>
        <fullName evidence="3">TonB-like protein</fullName>
    </submittedName>
</protein>
<gene>
    <name evidence="3" type="ORF">BC961_0334</name>
</gene>
<dbReference type="SUPFAM" id="SSF82185">
    <property type="entry name" value="Histone H3 K4-specific methyltransferase SET7/9 N-terminal domain"/>
    <property type="match status" value="1"/>
</dbReference>
<accession>A0A3L9ZZ21</accession>
<dbReference type="PANTHER" id="PTHR33446:SF2">
    <property type="entry name" value="PROTEIN TONB"/>
    <property type="match status" value="1"/>
</dbReference>
<dbReference type="Proteomes" id="UP000280368">
    <property type="component" value="Unassembled WGS sequence"/>
</dbReference>
<organism evidence="3 4">
    <name type="scientific">Flavobacterium weaverense</name>
    <dbReference type="NCBI Taxonomy" id="271156"/>
    <lineage>
        <taxon>Bacteria</taxon>
        <taxon>Pseudomonadati</taxon>
        <taxon>Bacteroidota</taxon>
        <taxon>Flavobacteriia</taxon>
        <taxon>Flavobacteriales</taxon>
        <taxon>Flavobacteriaceae</taxon>
        <taxon>Flavobacterium</taxon>
    </lineage>
</organism>
<evidence type="ECO:0000313" key="3">
    <source>
        <dbReference type="EMBL" id="RMA77973.1"/>
    </source>
</evidence>
<comment type="caution">
    <text evidence="3">The sequence shown here is derived from an EMBL/GenBank/DDBJ whole genome shotgun (WGS) entry which is preliminary data.</text>
</comment>
<dbReference type="RefSeq" id="WP_121924100.1">
    <property type="nucleotide sequence ID" value="NZ_CBCSGA010000002.1"/>
</dbReference>
<proteinExistence type="predicted"/>
<dbReference type="Gene3D" id="3.90.930.1">
    <property type="match status" value="1"/>
</dbReference>
<dbReference type="PANTHER" id="PTHR33446">
    <property type="entry name" value="PROTEIN TONB-RELATED"/>
    <property type="match status" value="1"/>
</dbReference>
<keyword evidence="1" id="KW-0732">Signal</keyword>
<dbReference type="GO" id="GO:0031992">
    <property type="term" value="F:energy transducer activity"/>
    <property type="evidence" value="ECO:0007669"/>
    <property type="project" value="TreeGrafter"/>
</dbReference>
<dbReference type="OrthoDB" id="649093at2"/>
<dbReference type="Gene3D" id="3.30.1150.10">
    <property type="match status" value="1"/>
</dbReference>
<evidence type="ECO:0000259" key="2">
    <source>
        <dbReference type="Pfam" id="PF03544"/>
    </source>
</evidence>
<dbReference type="Pfam" id="PF03544">
    <property type="entry name" value="TonB_C"/>
    <property type="match status" value="1"/>
</dbReference>
<evidence type="ECO:0000313" key="4">
    <source>
        <dbReference type="Proteomes" id="UP000280368"/>
    </source>
</evidence>
<reference evidence="3 4" key="1">
    <citation type="submission" date="2018-10" db="EMBL/GenBank/DDBJ databases">
        <title>Genomic Encyclopedia of Archaeal and Bacterial Type Strains, Phase II (KMG-II): from individual species to whole genera.</title>
        <authorList>
            <person name="Goeker M."/>
        </authorList>
    </citation>
    <scope>NUCLEOTIDE SEQUENCE [LARGE SCALE GENOMIC DNA]</scope>
    <source>
        <strain evidence="3 4">DSM 19727</strain>
    </source>
</reference>